<dbReference type="GO" id="GO:0071013">
    <property type="term" value="C:catalytic step 2 spliceosome"/>
    <property type="evidence" value="ECO:0007669"/>
    <property type="project" value="TreeGrafter"/>
</dbReference>
<feature type="region of interest" description="Disordered" evidence="4">
    <location>
        <begin position="288"/>
        <end position="407"/>
    </location>
</feature>
<proteinExistence type="inferred from homology"/>
<dbReference type="EMBL" id="LGAV01000004">
    <property type="protein sequence ID" value="KOS14122.1"/>
    <property type="molecule type" value="Genomic_DNA"/>
</dbReference>
<accession>A0A0N0RS79</accession>
<comment type="subcellular location">
    <subcellularLocation>
        <location evidence="1">Nucleus</location>
    </subcellularLocation>
</comment>
<dbReference type="PANTHER" id="PTHR12940">
    <property type="entry name" value="ES-2 PROTEIN - RELATED"/>
    <property type="match status" value="1"/>
</dbReference>
<protein>
    <submittedName>
        <fullName evidence="5">Uncharacterized protein</fullName>
    </submittedName>
</protein>
<dbReference type="STRING" id="77020.A0A0N0RS79"/>
<name>A0A0N0RS79_9BASI</name>
<comment type="caution">
    <text evidence="5">The sequence shown here is derived from an EMBL/GenBank/DDBJ whole genome shotgun (WGS) entry which is preliminary data.</text>
</comment>
<dbReference type="VEuPathDB" id="FungiDB:Malapachy_3858"/>
<dbReference type="Pfam" id="PF09751">
    <property type="entry name" value="Es2"/>
    <property type="match status" value="1"/>
</dbReference>
<feature type="compositionally biased region" description="Low complexity" evidence="4">
    <location>
        <begin position="226"/>
        <end position="236"/>
    </location>
</feature>
<feature type="compositionally biased region" description="Low complexity" evidence="4">
    <location>
        <begin position="338"/>
        <end position="360"/>
    </location>
</feature>
<evidence type="ECO:0000313" key="6">
    <source>
        <dbReference type="Proteomes" id="UP000037751"/>
    </source>
</evidence>
<dbReference type="OrthoDB" id="19679at2759"/>
<dbReference type="AlphaFoldDB" id="A0A0N0RS79"/>
<feature type="compositionally biased region" description="Basic and acidic residues" evidence="4">
    <location>
        <begin position="208"/>
        <end position="224"/>
    </location>
</feature>
<dbReference type="PANTHER" id="PTHR12940:SF0">
    <property type="entry name" value="SPLICING FACTOR ESS-2 HOMOLOG"/>
    <property type="match status" value="1"/>
</dbReference>
<feature type="compositionally biased region" description="Low complexity" evidence="4">
    <location>
        <begin position="294"/>
        <end position="306"/>
    </location>
</feature>
<feature type="region of interest" description="Disordered" evidence="4">
    <location>
        <begin position="1"/>
        <end position="35"/>
    </location>
</feature>
<dbReference type="InterPro" id="IPR019148">
    <property type="entry name" value="Nuclear_protein_DGCR14_ESS-2"/>
</dbReference>
<feature type="region of interest" description="Disordered" evidence="4">
    <location>
        <begin position="208"/>
        <end position="254"/>
    </location>
</feature>
<organism evidence="5 6">
    <name type="scientific">Malassezia pachydermatis</name>
    <dbReference type="NCBI Taxonomy" id="77020"/>
    <lineage>
        <taxon>Eukaryota</taxon>
        <taxon>Fungi</taxon>
        <taxon>Dikarya</taxon>
        <taxon>Basidiomycota</taxon>
        <taxon>Ustilaginomycotina</taxon>
        <taxon>Malasseziomycetes</taxon>
        <taxon>Malasseziales</taxon>
        <taxon>Malasseziaceae</taxon>
        <taxon>Malassezia</taxon>
    </lineage>
</organism>
<feature type="compositionally biased region" description="Basic and acidic residues" evidence="4">
    <location>
        <begin position="104"/>
        <end position="113"/>
    </location>
</feature>
<feature type="compositionally biased region" description="Polar residues" evidence="4">
    <location>
        <begin position="371"/>
        <end position="397"/>
    </location>
</feature>
<keyword evidence="6" id="KW-1185">Reference proteome</keyword>
<evidence type="ECO:0000256" key="3">
    <source>
        <dbReference type="ARBA" id="ARBA00023242"/>
    </source>
</evidence>
<dbReference type="RefSeq" id="XP_017991754.1">
    <property type="nucleotide sequence ID" value="XM_018138317.1"/>
</dbReference>
<feature type="compositionally biased region" description="Low complexity" evidence="4">
    <location>
        <begin position="125"/>
        <end position="135"/>
    </location>
</feature>
<evidence type="ECO:0000313" key="5">
    <source>
        <dbReference type="EMBL" id="KOS14122.1"/>
    </source>
</evidence>
<evidence type="ECO:0000256" key="1">
    <source>
        <dbReference type="ARBA" id="ARBA00004123"/>
    </source>
</evidence>
<gene>
    <name evidence="5" type="ORF">Malapachy_3858</name>
</gene>
<evidence type="ECO:0000256" key="4">
    <source>
        <dbReference type="SAM" id="MobiDB-lite"/>
    </source>
</evidence>
<sequence>MRDEGPAAPRETSTPASSDMALATRGTVSAPPQIGERSLRQQVVLDEETYTSGLSRIIQRDFFPDLPRLQAQNAYLTALDEGTQDEIEEAARRLVHEEARYGVLTERTRRADDGEPLTPMPMPSSTPRSDTPRPSVGTTPLSYVGDTPRSSTSMHAADVPTNLTMGQYQTRYTTEDNASFAHLMDVTRKRRREKYDWAYKAAEHETAKRQAKIEAAHHEAEAGRRLAGPSAPKGLLAPPPPPVPPTSSSHAQGALMHAPGSLTSTAKATKTDMPPPRLVHANTRLDWHSDLGMPSSATTPSTPSSSVVDAAIHGTSSPRVNGYGFVSMPSTPRTDIGTPSVAATPRASAASASRTPRPSTDILSPAARTLLQRTSRSVSTLYRANPSSTPRSARWTPTPSPVVRRNS</sequence>
<comment type="similarity">
    <text evidence="2">Belongs to the ESS2 family.</text>
</comment>
<dbReference type="Proteomes" id="UP000037751">
    <property type="component" value="Unassembled WGS sequence"/>
</dbReference>
<reference evidence="5 6" key="1">
    <citation type="submission" date="2015-07" db="EMBL/GenBank/DDBJ databases">
        <title>Draft Genome Sequence of Malassezia furfur CBS1878 and Malassezia pachydermatis CBS1879.</title>
        <authorList>
            <person name="Triana S."/>
            <person name="Ohm R."/>
            <person name="Gonzalez A."/>
            <person name="DeCock H."/>
            <person name="Restrepo S."/>
            <person name="Celis A."/>
        </authorList>
    </citation>
    <scope>NUCLEOTIDE SEQUENCE [LARGE SCALE GENOMIC DNA]</scope>
    <source>
        <strain evidence="5 6">CBS 1879</strain>
    </source>
</reference>
<feature type="region of interest" description="Disordered" evidence="4">
    <location>
        <begin position="104"/>
        <end position="156"/>
    </location>
</feature>
<evidence type="ECO:0000256" key="2">
    <source>
        <dbReference type="ARBA" id="ARBA00009072"/>
    </source>
</evidence>
<dbReference type="GeneID" id="28730193"/>
<keyword evidence="3" id="KW-0539">Nucleus</keyword>